<dbReference type="STRING" id="313596.RB2501_14824"/>
<accession>A4CL62</accession>
<dbReference type="Proteomes" id="UP000009049">
    <property type="component" value="Chromosome"/>
</dbReference>
<dbReference type="eggNOG" id="COG3401">
    <property type="taxonomic scope" value="Bacteria"/>
</dbReference>
<dbReference type="EMBL" id="CP001712">
    <property type="protein sequence ID" value="EAR15611.1"/>
    <property type="molecule type" value="Genomic_DNA"/>
</dbReference>
<reference evidence="2 3" key="1">
    <citation type="journal article" date="2009" name="J. Bacteriol.">
        <title>Complete genome sequence of Robiginitalea biformata HTCC2501.</title>
        <authorList>
            <person name="Oh H.M."/>
            <person name="Giovannoni S.J."/>
            <person name="Lee K."/>
            <person name="Ferriera S."/>
            <person name="Johnson J."/>
            <person name="Cho J.C."/>
        </authorList>
    </citation>
    <scope>NUCLEOTIDE SEQUENCE [LARGE SCALE GENOMIC DNA]</scope>
    <source>
        <strain evidence="3">ATCC BAA-864 / HTCC2501 / KCTC 12146</strain>
    </source>
</reference>
<name>A4CL62_ROBBH</name>
<dbReference type="KEGG" id="rbi:RB2501_14824"/>
<sequence length="278" mass="30779">MNRLIFKIIAVIGLLYAQVGCAQTAPRPDFDLENDLLLAHFDCKTDVDDVHSVAATATLLRHPDFREVRYHAVAGAYGVQEGLYVPAEELFEAAFGTHWSDAHADFGKALLEVYAVVSGTLSRGGDIWIPEAGQSDFSAALVRQVRQRNPQIDTRSRIHIVQHSDWNERVTSPESLAYVREHTDYRKIPDGNAEGNGTPGFRKDQAIAWREQLSDPELVALWESAQAIANRYNGASGRYLNKSIAAGGLDFSDVSETCWIFGLEGLEDAKAFFARLAQ</sequence>
<keyword evidence="3" id="KW-1185">Reference proteome</keyword>
<dbReference type="RefSeq" id="WP_015754927.1">
    <property type="nucleotide sequence ID" value="NC_013222.1"/>
</dbReference>
<evidence type="ECO:0000313" key="3">
    <source>
        <dbReference type="Proteomes" id="UP000009049"/>
    </source>
</evidence>
<evidence type="ECO:0000313" key="2">
    <source>
        <dbReference type="EMBL" id="EAR15611.1"/>
    </source>
</evidence>
<protein>
    <submittedName>
        <fullName evidence="2">Uncharacterized protein</fullName>
    </submittedName>
</protein>
<organism evidence="2 3">
    <name type="scientific">Robiginitalea biformata (strain ATCC BAA-864 / DSM 15991 / KCTC 12146 / HTCC2501)</name>
    <dbReference type="NCBI Taxonomy" id="313596"/>
    <lineage>
        <taxon>Bacteria</taxon>
        <taxon>Pseudomonadati</taxon>
        <taxon>Bacteroidota</taxon>
        <taxon>Flavobacteriia</taxon>
        <taxon>Flavobacteriales</taxon>
        <taxon>Flavobacteriaceae</taxon>
        <taxon>Robiginitalea</taxon>
    </lineage>
</organism>
<feature type="signal peptide" evidence="1">
    <location>
        <begin position="1"/>
        <end position="22"/>
    </location>
</feature>
<keyword evidence="1" id="KW-0732">Signal</keyword>
<gene>
    <name evidence="2" type="ordered locus">RB2501_14824</name>
</gene>
<dbReference type="HOGENOM" id="CLU_050654_0_0_10"/>
<dbReference type="AlphaFoldDB" id="A4CL62"/>
<evidence type="ECO:0000256" key="1">
    <source>
        <dbReference type="SAM" id="SignalP"/>
    </source>
</evidence>
<dbReference type="OrthoDB" id="7403807at2"/>
<proteinExistence type="predicted"/>
<feature type="chain" id="PRO_5002666511" evidence="1">
    <location>
        <begin position="23"/>
        <end position="278"/>
    </location>
</feature>